<dbReference type="GO" id="GO:0006935">
    <property type="term" value="P:chemotaxis"/>
    <property type="evidence" value="ECO:0007669"/>
    <property type="project" value="InterPro"/>
</dbReference>
<dbReference type="CDD" id="cd06225">
    <property type="entry name" value="HAMP"/>
    <property type="match status" value="1"/>
</dbReference>
<evidence type="ECO:0000259" key="5">
    <source>
        <dbReference type="PROSITE" id="PS50111"/>
    </source>
</evidence>
<dbReference type="SMART" id="SM00283">
    <property type="entry name" value="MA"/>
    <property type="match status" value="1"/>
</dbReference>
<dbReference type="SMART" id="SM00304">
    <property type="entry name" value="HAMP"/>
    <property type="match status" value="1"/>
</dbReference>
<dbReference type="SUPFAM" id="SSF58104">
    <property type="entry name" value="Methyl-accepting chemotaxis protein (MCP) signaling domain"/>
    <property type="match status" value="1"/>
</dbReference>
<keyword evidence="4" id="KW-0812">Transmembrane</keyword>
<evidence type="ECO:0000256" key="3">
    <source>
        <dbReference type="PROSITE-ProRule" id="PRU00284"/>
    </source>
</evidence>
<keyword evidence="8" id="KW-1185">Reference proteome</keyword>
<keyword evidence="4" id="KW-1133">Transmembrane helix</keyword>
<dbReference type="FunFam" id="1.10.287.950:FF:000001">
    <property type="entry name" value="Methyl-accepting chemotaxis sensory transducer"/>
    <property type="match status" value="1"/>
</dbReference>
<dbReference type="GO" id="GO:0005886">
    <property type="term" value="C:plasma membrane"/>
    <property type="evidence" value="ECO:0007669"/>
    <property type="project" value="TreeGrafter"/>
</dbReference>
<dbReference type="GO" id="GO:0004888">
    <property type="term" value="F:transmembrane signaling receptor activity"/>
    <property type="evidence" value="ECO:0007669"/>
    <property type="project" value="InterPro"/>
</dbReference>
<evidence type="ECO:0000256" key="1">
    <source>
        <dbReference type="ARBA" id="ARBA00004370"/>
    </source>
</evidence>
<dbReference type="InterPro" id="IPR004089">
    <property type="entry name" value="MCPsignal_dom"/>
</dbReference>
<accession>A0A845I2B4</accession>
<reference evidence="7" key="1">
    <citation type="submission" date="2019-12" db="EMBL/GenBank/DDBJ databases">
        <title>Novel species isolated from a subtropical stream in China.</title>
        <authorList>
            <person name="Lu H."/>
        </authorList>
    </citation>
    <scope>NUCLEOTIDE SEQUENCE [LARGE SCALE GENOMIC DNA]</scope>
    <source>
        <strain evidence="7">FT93W</strain>
    </source>
</reference>
<proteinExistence type="inferred from homology"/>
<organism evidence="7 8">
    <name type="scientific">Duganella fentianensis</name>
    <dbReference type="NCBI Taxonomy" id="2692177"/>
    <lineage>
        <taxon>Bacteria</taxon>
        <taxon>Pseudomonadati</taxon>
        <taxon>Pseudomonadota</taxon>
        <taxon>Betaproteobacteria</taxon>
        <taxon>Burkholderiales</taxon>
        <taxon>Oxalobacteraceae</taxon>
        <taxon>Telluria group</taxon>
        <taxon>Duganella</taxon>
    </lineage>
</organism>
<feature type="domain" description="HAMP" evidence="6">
    <location>
        <begin position="212"/>
        <end position="265"/>
    </location>
</feature>
<dbReference type="Gene3D" id="6.10.340.10">
    <property type="match status" value="1"/>
</dbReference>
<dbReference type="RefSeq" id="WP_161034438.1">
    <property type="nucleotide sequence ID" value="NZ_WWCL01000001.1"/>
</dbReference>
<dbReference type="Gene3D" id="1.10.287.950">
    <property type="entry name" value="Methyl-accepting chemotaxis protein"/>
    <property type="match status" value="1"/>
</dbReference>
<dbReference type="CDD" id="cd11386">
    <property type="entry name" value="MCP_signal"/>
    <property type="match status" value="1"/>
</dbReference>
<dbReference type="PANTHER" id="PTHR43531">
    <property type="entry name" value="PROTEIN ICFG"/>
    <property type="match status" value="1"/>
</dbReference>
<dbReference type="PROSITE" id="PS50885">
    <property type="entry name" value="HAMP"/>
    <property type="match status" value="1"/>
</dbReference>
<evidence type="ECO:0000313" key="8">
    <source>
        <dbReference type="Proteomes" id="UP000444316"/>
    </source>
</evidence>
<comment type="similarity">
    <text evidence="2">Belongs to the methyl-accepting chemotaxis (MCP) protein family.</text>
</comment>
<dbReference type="Pfam" id="PF00672">
    <property type="entry name" value="HAMP"/>
    <property type="match status" value="1"/>
</dbReference>
<name>A0A845I2B4_9BURK</name>
<evidence type="ECO:0000259" key="6">
    <source>
        <dbReference type="PROSITE" id="PS50885"/>
    </source>
</evidence>
<evidence type="ECO:0000313" key="7">
    <source>
        <dbReference type="EMBL" id="MYN44848.1"/>
    </source>
</evidence>
<dbReference type="CDD" id="cd19411">
    <property type="entry name" value="MCP2201-like_sensor"/>
    <property type="match status" value="1"/>
</dbReference>
<comment type="caution">
    <text evidence="7">The sequence shown here is derived from an EMBL/GenBank/DDBJ whole genome shotgun (WGS) entry which is preliminary data.</text>
</comment>
<dbReference type="Pfam" id="PF12729">
    <property type="entry name" value="4HB_MCP_1"/>
    <property type="match status" value="1"/>
</dbReference>
<keyword evidence="4" id="KW-0472">Membrane</keyword>
<protein>
    <submittedName>
        <fullName evidence="7">HAMP domain-containing protein</fullName>
    </submittedName>
</protein>
<dbReference type="InterPro" id="IPR024478">
    <property type="entry name" value="HlyB_4HB_MCP"/>
</dbReference>
<dbReference type="PROSITE" id="PS50111">
    <property type="entry name" value="CHEMOTAXIS_TRANSDUC_2"/>
    <property type="match status" value="1"/>
</dbReference>
<dbReference type="InterPro" id="IPR003660">
    <property type="entry name" value="HAMP_dom"/>
</dbReference>
<dbReference type="PRINTS" id="PR00260">
    <property type="entry name" value="CHEMTRNSDUCR"/>
</dbReference>
<dbReference type="Proteomes" id="UP000444316">
    <property type="component" value="Unassembled WGS sequence"/>
</dbReference>
<dbReference type="InterPro" id="IPR051310">
    <property type="entry name" value="MCP_chemotaxis"/>
</dbReference>
<gene>
    <name evidence="7" type="ORF">GTP23_07150</name>
</gene>
<dbReference type="PANTHER" id="PTHR43531:SF5">
    <property type="entry name" value="METHYL-ACCEPTING CHEMOTAXIS PROTEIN III"/>
    <property type="match status" value="1"/>
</dbReference>
<evidence type="ECO:0000256" key="2">
    <source>
        <dbReference type="ARBA" id="ARBA00029447"/>
    </source>
</evidence>
<dbReference type="InterPro" id="IPR047347">
    <property type="entry name" value="YvaQ-like_sensor"/>
</dbReference>
<dbReference type="AlphaFoldDB" id="A0A845I2B4"/>
<feature type="transmembrane region" description="Helical" evidence="4">
    <location>
        <begin position="12"/>
        <end position="32"/>
    </location>
</feature>
<dbReference type="Pfam" id="PF00015">
    <property type="entry name" value="MCPsignal"/>
    <property type="match status" value="1"/>
</dbReference>
<dbReference type="InterPro" id="IPR004090">
    <property type="entry name" value="Chemotax_Me-accpt_rcpt"/>
</dbReference>
<dbReference type="GO" id="GO:0007165">
    <property type="term" value="P:signal transduction"/>
    <property type="evidence" value="ECO:0007669"/>
    <property type="project" value="UniProtKB-KW"/>
</dbReference>
<evidence type="ECO:0000256" key="4">
    <source>
        <dbReference type="SAM" id="Phobius"/>
    </source>
</evidence>
<dbReference type="EMBL" id="WWCL01000001">
    <property type="protein sequence ID" value="MYN44848.1"/>
    <property type="molecule type" value="Genomic_DNA"/>
</dbReference>
<comment type="subcellular location">
    <subcellularLocation>
        <location evidence="1">Membrane</location>
    </subcellularLocation>
</comment>
<feature type="domain" description="Methyl-accepting transducer" evidence="5">
    <location>
        <begin position="270"/>
        <end position="499"/>
    </location>
</feature>
<keyword evidence="3" id="KW-0807">Transducer</keyword>
<sequence length="538" mass="56990">MQLNNIKVGTRLAAGYGLIVAFLIGITLLAYVRLTALDDSIRLIVDDRYPKVVYANQILEGISDNAIRLRNLLLLTDPALQQRDLEAIKTNSQHVSSYIDKLDHVLTTPKGRAILADMQEARGHYLQSQQRFISLYESGDREGASAILLGAMAQQRQAYFERVKGLVQLGGKLMELSGAEAHQASADSARMMLLLASAAILLAVSCAWMITRSITTPLSDAVSAADLVAAGDLSQRIQASVGRDETAHLINAMARMNGNLADIVQQVRQGTVSISKAAGQIAADTVDLSARTEHQASALQQTATSMEELTATVQQNAAHTAHASTLVADSRTLADRGGSVVQRVVQTMESINDSSRRIADITGVIDGIAFQTNLLALNAAVEAARAGEQGRGFAVVAGEVRNLAQRSAAAASEIKQLIATSVAQVEDGSQLVSEAGTAMQAIVQSVQQVSTVIRDIAVASDEQRAGIEQINQAIVEMDSVTQQNAHLVDQTTNASAQLDNLASALSEVVARFRLESGRRGTAPAVAASAPLQLADAST</sequence>